<evidence type="ECO:0000259" key="1">
    <source>
        <dbReference type="PROSITE" id="PS51747"/>
    </source>
</evidence>
<dbReference type="PROSITE" id="PS51747">
    <property type="entry name" value="CYT_DCMP_DEAMINASES_2"/>
    <property type="match status" value="1"/>
</dbReference>
<reference evidence="2" key="1">
    <citation type="journal article" date="2020" name="Nature">
        <title>Giant virus diversity and host interactions through global metagenomics.</title>
        <authorList>
            <person name="Schulz F."/>
            <person name="Roux S."/>
            <person name="Paez-Espino D."/>
            <person name="Jungbluth S."/>
            <person name="Walsh D.A."/>
            <person name="Denef V.J."/>
            <person name="McMahon K.D."/>
            <person name="Konstantinidis K.T."/>
            <person name="Eloe-Fadrosh E.A."/>
            <person name="Kyrpides N.C."/>
            <person name="Woyke T."/>
        </authorList>
    </citation>
    <scope>NUCLEOTIDE SEQUENCE</scope>
    <source>
        <strain evidence="2">GVMAG-M-3300023210-19</strain>
    </source>
</reference>
<dbReference type="EMBL" id="MN740199">
    <property type="protein sequence ID" value="QHT93044.1"/>
    <property type="molecule type" value="Genomic_DNA"/>
</dbReference>
<dbReference type="GO" id="GO:0003824">
    <property type="term" value="F:catalytic activity"/>
    <property type="evidence" value="ECO:0007669"/>
    <property type="project" value="InterPro"/>
</dbReference>
<feature type="domain" description="CMP/dCMP-type deaminase" evidence="1">
    <location>
        <begin position="4"/>
        <end position="130"/>
    </location>
</feature>
<organism evidence="2">
    <name type="scientific">viral metagenome</name>
    <dbReference type="NCBI Taxonomy" id="1070528"/>
    <lineage>
        <taxon>unclassified sequences</taxon>
        <taxon>metagenomes</taxon>
        <taxon>organismal metagenomes</taxon>
    </lineage>
</organism>
<dbReference type="InterPro" id="IPR016193">
    <property type="entry name" value="Cytidine_deaminase-like"/>
</dbReference>
<name>A0A6C0IIR7_9ZZZZ</name>
<proteinExistence type="predicted"/>
<evidence type="ECO:0000313" key="2">
    <source>
        <dbReference type="EMBL" id="QHT93044.1"/>
    </source>
</evidence>
<sequence length="150" mass="16709">MCSNTDGRYMSLATEEASKSPITNFQLGCIAVVSGKIVARGCNNYRTYSKDGMIGQSCSCHAEISVLRKCMKQNITKKINIYVARVSTMGDMLCSAPCIDCFLKMKEFNIRSIIYIDHSGNTVKRNFDDFHTSHTTSGKKAILTKRVKCL</sequence>
<dbReference type="Gene3D" id="3.40.140.10">
    <property type="entry name" value="Cytidine Deaminase, domain 2"/>
    <property type="match status" value="1"/>
</dbReference>
<protein>
    <recommendedName>
        <fullName evidence="1">CMP/dCMP-type deaminase domain-containing protein</fullName>
    </recommendedName>
</protein>
<dbReference type="AlphaFoldDB" id="A0A6C0IIR7"/>
<dbReference type="SUPFAM" id="SSF53927">
    <property type="entry name" value="Cytidine deaminase-like"/>
    <property type="match status" value="1"/>
</dbReference>
<dbReference type="Pfam" id="PF00383">
    <property type="entry name" value="dCMP_cyt_deam_1"/>
    <property type="match status" value="1"/>
</dbReference>
<accession>A0A6C0IIR7</accession>
<dbReference type="InterPro" id="IPR002125">
    <property type="entry name" value="CMP_dCMP_dom"/>
</dbReference>